<evidence type="ECO:0000256" key="8">
    <source>
        <dbReference type="ARBA" id="ARBA00023136"/>
    </source>
</evidence>
<evidence type="ECO:0000256" key="1">
    <source>
        <dbReference type="ARBA" id="ARBA00004434"/>
    </source>
</evidence>
<dbReference type="GO" id="GO:0005743">
    <property type="term" value="C:mitochondrial inner membrane"/>
    <property type="evidence" value="ECO:0007669"/>
    <property type="project" value="UniProtKB-SubCell"/>
</dbReference>
<feature type="transmembrane region" description="Helical" evidence="10">
    <location>
        <begin position="6"/>
        <end position="25"/>
    </location>
</feature>
<evidence type="ECO:0000256" key="2">
    <source>
        <dbReference type="ARBA" id="ARBA00008370"/>
    </source>
</evidence>
<name>A0A8J2NQ70_9HEXA</name>
<evidence type="ECO:0000256" key="5">
    <source>
        <dbReference type="ARBA" id="ARBA00022792"/>
    </source>
</evidence>
<evidence type="ECO:0000256" key="3">
    <source>
        <dbReference type="ARBA" id="ARBA00021814"/>
    </source>
</evidence>
<accession>A0A8J2NQ70</accession>
<dbReference type="GO" id="GO:0033617">
    <property type="term" value="P:mitochondrial respiratory chain complex IV assembly"/>
    <property type="evidence" value="ECO:0007669"/>
    <property type="project" value="TreeGrafter"/>
</dbReference>
<keyword evidence="12" id="KW-1185">Reference proteome</keyword>
<evidence type="ECO:0000256" key="9">
    <source>
        <dbReference type="SAM" id="MobiDB-lite"/>
    </source>
</evidence>
<organism evidence="11 12">
    <name type="scientific">Allacma fusca</name>
    <dbReference type="NCBI Taxonomy" id="39272"/>
    <lineage>
        <taxon>Eukaryota</taxon>
        <taxon>Metazoa</taxon>
        <taxon>Ecdysozoa</taxon>
        <taxon>Arthropoda</taxon>
        <taxon>Hexapoda</taxon>
        <taxon>Collembola</taxon>
        <taxon>Symphypleona</taxon>
        <taxon>Sminthuridae</taxon>
        <taxon>Allacma</taxon>
    </lineage>
</organism>
<comment type="similarity">
    <text evidence="2">Belongs to the COX16 family.</text>
</comment>
<dbReference type="OrthoDB" id="5516033at2759"/>
<keyword evidence="7" id="KW-0496">Mitochondrion</keyword>
<keyword evidence="8 10" id="KW-0472">Membrane</keyword>
<evidence type="ECO:0000256" key="6">
    <source>
        <dbReference type="ARBA" id="ARBA00022989"/>
    </source>
</evidence>
<dbReference type="PANTHER" id="PTHR17130:SF14">
    <property type="entry name" value="CYTOCHROME C OXIDASE ASSEMBLY PROTEIN COX16 HOMOLOG, MITOCHONDRIAL"/>
    <property type="match status" value="1"/>
</dbReference>
<evidence type="ECO:0000256" key="10">
    <source>
        <dbReference type="SAM" id="Phobius"/>
    </source>
</evidence>
<evidence type="ECO:0000256" key="4">
    <source>
        <dbReference type="ARBA" id="ARBA00022692"/>
    </source>
</evidence>
<dbReference type="InterPro" id="IPR020164">
    <property type="entry name" value="Cyt_c_Oxase_assmbl_COX16"/>
</dbReference>
<sequence length="106" mass="12349">MSGLGFLKKGIPFFVLVFGGTLGLVQFSKVRYKYKTNSFTRADVEDTGIKMKKKEEVTMETEFEKIKKLDVDTWENIRGPRPWEENNPSNQKMQQRLATQQSEQQL</sequence>
<evidence type="ECO:0000256" key="7">
    <source>
        <dbReference type="ARBA" id="ARBA00023128"/>
    </source>
</evidence>
<protein>
    <recommendedName>
        <fullName evidence="3">Cytochrome c oxidase assembly protein COX16 homolog, mitochondrial</fullName>
    </recommendedName>
</protein>
<comment type="subcellular location">
    <subcellularLocation>
        <location evidence="1">Mitochondrion inner membrane</location>
        <topology evidence="1">Single-pass membrane protein</topology>
    </subcellularLocation>
</comment>
<proteinExistence type="inferred from homology"/>
<keyword evidence="5" id="KW-0999">Mitochondrion inner membrane</keyword>
<reference evidence="11" key="1">
    <citation type="submission" date="2021-06" db="EMBL/GenBank/DDBJ databases">
        <authorList>
            <person name="Hodson N. C."/>
            <person name="Mongue J. A."/>
            <person name="Jaron S. K."/>
        </authorList>
    </citation>
    <scope>NUCLEOTIDE SEQUENCE</scope>
</reference>
<feature type="region of interest" description="Disordered" evidence="9">
    <location>
        <begin position="77"/>
        <end position="106"/>
    </location>
</feature>
<dbReference type="Proteomes" id="UP000708208">
    <property type="component" value="Unassembled WGS sequence"/>
</dbReference>
<evidence type="ECO:0000313" key="11">
    <source>
        <dbReference type="EMBL" id="CAG7721666.1"/>
    </source>
</evidence>
<dbReference type="Pfam" id="PF14138">
    <property type="entry name" value="COX16"/>
    <property type="match status" value="1"/>
</dbReference>
<dbReference type="PANTHER" id="PTHR17130">
    <property type="entry name" value="MITOCHONDRIAL OUTER MEMBRANE PROTEIN 25"/>
    <property type="match status" value="1"/>
</dbReference>
<comment type="caution">
    <text evidence="11">The sequence shown here is derived from an EMBL/GenBank/DDBJ whole genome shotgun (WGS) entry which is preliminary data.</text>
</comment>
<keyword evidence="6 10" id="KW-1133">Transmembrane helix</keyword>
<gene>
    <name evidence="11" type="ORF">AFUS01_LOCUS10863</name>
</gene>
<evidence type="ECO:0000313" key="12">
    <source>
        <dbReference type="Proteomes" id="UP000708208"/>
    </source>
</evidence>
<feature type="compositionally biased region" description="Polar residues" evidence="9">
    <location>
        <begin position="86"/>
        <end position="106"/>
    </location>
</feature>
<dbReference type="EMBL" id="CAJVCH010081477">
    <property type="protein sequence ID" value="CAG7721666.1"/>
    <property type="molecule type" value="Genomic_DNA"/>
</dbReference>
<keyword evidence="4 10" id="KW-0812">Transmembrane</keyword>
<dbReference type="AlphaFoldDB" id="A0A8J2NQ70"/>